<dbReference type="Proteomes" id="UP000660729">
    <property type="component" value="Unassembled WGS sequence"/>
</dbReference>
<dbReference type="AlphaFoldDB" id="A0A8H6VIM6"/>
<feature type="domain" description="AB hydrolase-1" evidence="2">
    <location>
        <begin position="89"/>
        <end position="347"/>
    </location>
</feature>
<dbReference type="Gene3D" id="3.40.50.1820">
    <property type="entry name" value="alpha/beta hydrolase"/>
    <property type="match status" value="1"/>
</dbReference>
<reference evidence="3" key="1">
    <citation type="submission" date="2020-04" db="EMBL/GenBank/DDBJ databases">
        <title>Draft genome resource of the tomato pathogen Pseudocercospora fuligena.</title>
        <authorList>
            <person name="Zaccaron A."/>
        </authorList>
    </citation>
    <scope>NUCLEOTIDE SEQUENCE</scope>
    <source>
        <strain evidence="3">PF001</strain>
    </source>
</reference>
<dbReference type="SUPFAM" id="SSF53474">
    <property type="entry name" value="alpha/beta-Hydrolases"/>
    <property type="match status" value="1"/>
</dbReference>
<keyword evidence="4" id="KW-1185">Reference proteome</keyword>
<evidence type="ECO:0000259" key="2">
    <source>
        <dbReference type="Pfam" id="PF12697"/>
    </source>
</evidence>
<feature type="compositionally biased region" description="Gly residues" evidence="1">
    <location>
        <begin position="316"/>
        <end position="325"/>
    </location>
</feature>
<dbReference type="GO" id="GO:0016787">
    <property type="term" value="F:hydrolase activity"/>
    <property type="evidence" value="ECO:0007669"/>
    <property type="project" value="UniProtKB-KW"/>
</dbReference>
<keyword evidence="3" id="KW-0378">Hydrolase</keyword>
<accession>A0A8H6VIM6</accession>
<feature type="region of interest" description="Disordered" evidence="1">
    <location>
        <begin position="305"/>
        <end position="326"/>
    </location>
</feature>
<proteinExistence type="predicted"/>
<feature type="region of interest" description="Disordered" evidence="1">
    <location>
        <begin position="385"/>
        <end position="409"/>
    </location>
</feature>
<sequence length="409" mass="46549">MRAELGRENELKLHVKQYIPKDNLQPKAGDVTIIGATANAYPKEIHEPLWDDFYHSLKTKFGRKIRSIWIADPVNTGQSGVMNENILGPNPSWFDHGRDLMFLINQFQDDIPHPIIGIGHSMGAGHLAHLALLHPRLLDAVVLMDPVIQLGGAGQNWAHASTYRRDLWPSRDNAAEGMRRSKGLQAWDRRCLEKFIEHGLREVPTEVYPDLDVAKQQAGSEKDQVPVTLQTTKGQEQYNYIRPIYHDPRTLVKEEDRFLGFAPGDVKEEEGFGREEKIWFYRRLPELQPSTLFVFGEKSEVSPREAREEKLRITGTGPGGNGGAARGRVQSAVIECGHLVPLEKPKEDAEICAAFVGQELKRWEVDEAERKQVWQNLTRRERVDLNDLWREHVGPPPARPPKQSEKTKL</sequence>
<name>A0A8H6VIM6_9PEZI</name>
<evidence type="ECO:0000256" key="1">
    <source>
        <dbReference type="SAM" id="MobiDB-lite"/>
    </source>
</evidence>
<protein>
    <submittedName>
        <fullName evidence="3">Abhydrolase domain-containing protein mpaH</fullName>
    </submittedName>
</protein>
<evidence type="ECO:0000313" key="4">
    <source>
        <dbReference type="Proteomes" id="UP000660729"/>
    </source>
</evidence>
<comment type="caution">
    <text evidence="3">The sequence shown here is derived from an EMBL/GenBank/DDBJ whole genome shotgun (WGS) entry which is preliminary data.</text>
</comment>
<dbReference type="InterPro" id="IPR029058">
    <property type="entry name" value="AB_hydrolase_fold"/>
</dbReference>
<dbReference type="Pfam" id="PF12697">
    <property type="entry name" value="Abhydrolase_6"/>
    <property type="match status" value="1"/>
</dbReference>
<gene>
    <name evidence="3" type="ORF">HII31_09264</name>
</gene>
<dbReference type="InterPro" id="IPR000073">
    <property type="entry name" value="AB_hydrolase_1"/>
</dbReference>
<evidence type="ECO:0000313" key="3">
    <source>
        <dbReference type="EMBL" id="KAF7189419.1"/>
    </source>
</evidence>
<organism evidence="3 4">
    <name type="scientific">Pseudocercospora fuligena</name>
    <dbReference type="NCBI Taxonomy" id="685502"/>
    <lineage>
        <taxon>Eukaryota</taxon>
        <taxon>Fungi</taxon>
        <taxon>Dikarya</taxon>
        <taxon>Ascomycota</taxon>
        <taxon>Pezizomycotina</taxon>
        <taxon>Dothideomycetes</taxon>
        <taxon>Dothideomycetidae</taxon>
        <taxon>Mycosphaerellales</taxon>
        <taxon>Mycosphaerellaceae</taxon>
        <taxon>Pseudocercospora</taxon>
    </lineage>
</organism>
<dbReference type="EMBL" id="JABCIY010000189">
    <property type="protein sequence ID" value="KAF7189419.1"/>
    <property type="molecule type" value="Genomic_DNA"/>
</dbReference>
<dbReference type="OrthoDB" id="94039at2759"/>